<evidence type="ECO:0000256" key="3">
    <source>
        <dbReference type="ARBA" id="ARBA00020983"/>
    </source>
</evidence>
<evidence type="ECO:0000313" key="11">
    <source>
        <dbReference type="Proteomes" id="UP000644660"/>
    </source>
</evidence>
<evidence type="ECO:0000256" key="9">
    <source>
        <dbReference type="SAM" id="MobiDB-lite"/>
    </source>
</evidence>
<dbReference type="GO" id="GO:0017119">
    <property type="term" value="C:Golgi transport complex"/>
    <property type="evidence" value="ECO:0007669"/>
    <property type="project" value="InterPro"/>
</dbReference>
<dbReference type="PANTHER" id="PTHR21311:SF0">
    <property type="entry name" value="CONSERVED OLIGOMERIC GOLGI COMPLEX SUBUNIT 8"/>
    <property type="match status" value="1"/>
</dbReference>
<dbReference type="Pfam" id="PF04124">
    <property type="entry name" value="Dor1"/>
    <property type="match status" value="1"/>
</dbReference>
<keyword evidence="4" id="KW-0813">Transport</keyword>
<keyword evidence="11" id="KW-1185">Reference proteome</keyword>
<dbReference type="InterPro" id="IPR007255">
    <property type="entry name" value="COG8"/>
</dbReference>
<feature type="region of interest" description="Disordered" evidence="9">
    <location>
        <begin position="108"/>
        <end position="129"/>
    </location>
</feature>
<dbReference type="PANTHER" id="PTHR21311">
    <property type="entry name" value="CONSERVED OLIGOMERIC GOLGI COMPLEX COMPONENT 8"/>
    <property type="match status" value="1"/>
</dbReference>
<gene>
    <name evidence="10" type="ORF">KABA2_13S01254</name>
</gene>
<dbReference type="GO" id="GO:0000139">
    <property type="term" value="C:Golgi membrane"/>
    <property type="evidence" value="ECO:0007669"/>
    <property type="project" value="UniProtKB-SubCell"/>
</dbReference>
<feature type="region of interest" description="Disordered" evidence="9">
    <location>
        <begin position="362"/>
        <end position="475"/>
    </location>
</feature>
<feature type="compositionally biased region" description="Basic and acidic residues" evidence="9">
    <location>
        <begin position="447"/>
        <end position="457"/>
    </location>
</feature>
<evidence type="ECO:0000256" key="4">
    <source>
        <dbReference type="ARBA" id="ARBA00022448"/>
    </source>
</evidence>
<name>A0A8H2VKD5_9SACH</name>
<evidence type="ECO:0000256" key="7">
    <source>
        <dbReference type="ARBA" id="ARBA00023136"/>
    </source>
</evidence>
<organism evidence="10 11">
    <name type="scientific">Maudiozyma barnettii</name>
    <dbReference type="NCBI Taxonomy" id="61262"/>
    <lineage>
        <taxon>Eukaryota</taxon>
        <taxon>Fungi</taxon>
        <taxon>Dikarya</taxon>
        <taxon>Ascomycota</taxon>
        <taxon>Saccharomycotina</taxon>
        <taxon>Saccharomycetes</taxon>
        <taxon>Saccharomycetales</taxon>
        <taxon>Saccharomycetaceae</taxon>
        <taxon>Maudiozyma</taxon>
    </lineage>
</organism>
<evidence type="ECO:0000313" key="10">
    <source>
        <dbReference type="EMBL" id="CAB4257022.1"/>
    </source>
</evidence>
<evidence type="ECO:0000256" key="2">
    <source>
        <dbReference type="ARBA" id="ARBA00006419"/>
    </source>
</evidence>
<comment type="similarity">
    <text evidence="2">Belongs to the COG8 family.</text>
</comment>
<dbReference type="GO" id="GO:0032258">
    <property type="term" value="P:cytoplasm to vacuole targeting by the Cvt pathway"/>
    <property type="evidence" value="ECO:0007669"/>
    <property type="project" value="TreeGrafter"/>
</dbReference>
<proteinExistence type="inferred from homology"/>
<comment type="caution">
    <text evidence="10">The sequence shown here is derived from an EMBL/GenBank/DDBJ whole genome shotgun (WGS) entry which is preliminary data.</text>
</comment>
<keyword evidence="6" id="KW-0333">Golgi apparatus</keyword>
<dbReference type="GO" id="GO:0006891">
    <property type="term" value="P:intra-Golgi vesicle-mediated transport"/>
    <property type="evidence" value="ECO:0007669"/>
    <property type="project" value="TreeGrafter"/>
</dbReference>
<evidence type="ECO:0000256" key="8">
    <source>
        <dbReference type="ARBA" id="ARBA00031347"/>
    </source>
</evidence>
<evidence type="ECO:0000256" key="5">
    <source>
        <dbReference type="ARBA" id="ARBA00022927"/>
    </source>
</evidence>
<keyword evidence="7" id="KW-0472">Membrane</keyword>
<feature type="compositionally biased region" description="Basic and acidic residues" evidence="9">
    <location>
        <begin position="365"/>
        <end position="396"/>
    </location>
</feature>
<dbReference type="Proteomes" id="UP000644660">
    <property type="component" value="Unassembled WGS sequence"/>
</dbReference>
<feature type="compositionally biased region" description="Polar residues" evidence="9">
    <location>
        <begin position="459"/>
        <end position="475"/>
    </location>
</feature>
<protein>
    <recommendedName>
        <fullName evidence="3">Conserved oligomeric Golgi complex subunit 8</fullName>
    </recommendedName>
    <alternativeName>
        <fullName evidence="8">Component of oligomeric Golgi complex 8</fullName>
    </alternativeName>
</protein>
<dbReference type="EMBL" id="CAEFZW010000013">
    <property type="protein sequence ID" value="CAB4257022.1"/>
    <property type="molecule type" value="Genomic_DNA"/>
</dbReference>
<accession>A0A8H2VKD5</accession>
<comment type="subcellular location">
    <subcellularLocation>
        <location evidence="1">Golgi apparatus membrane</location>
        <topology evidence="1">Peripheral membrane protein</topology>
    </subcellularLocation>
</comment>
<keyword evidence="5" id="KW-0653">Protein transport</keyword>
<feature type="compositionally biased region" description="Basic and acidic residues" evidence="9">
    <location>
        <begin position="412"/>
        <end position="438"/>
    </location>
</feature>
<dbReference type="AlphaFoldDB" id="A0A8H2VKD5"/>
<dbReference type="RefSeq" id="XP_041408866.1">
    <property type="nucleotide sequence ID" value="XM_041552932.1"/>
</dbReference>
<evidence type="ECO:0000256" key="1">
    <source>
        <dbReference type="ARBA" id="ARBA00004395"/>
    </source>
</evidence>
<reference evidence="10 11" key="1">
    <citation type="submission" date="2020-05" db="EMBL/GenBank/DDBJ databases">
        <authorList>
            <person name="Casaregola S."/>
            <person name="Devillers H."/>
            <person name="Grondin C."/>
        </authorList>
    </citation>
    <scope>NUCLEOTIDE SEQUENCE [LARGE SCALE GENOMIC DNA]</scope>
    <source>
        <strain evidence="10 11">CLIB 1767</strain>
    </source>
</reference>
<evidence type="ECO:0000256" key="6">
    <source>
        <dbReference type="ARBA" id="ARBA00023034"/>
    </source>
</evidence>
<sequence length="568" mass="65126">MDIILQELLPAGDIKTNEQQAYCIKTLEEILQSDKKDYMNYFSSRAESGSIVEDIAELDAHMATLERQVRSLLIENKSYVIDTIMNKSKETMTLEEISNELEQLWELNSSSEPQVESNEELSNEEHDDKRHSLLEEFLQESSNDINSSTNTNNTKKIEDDEFHRALRALRQRVIDKNDNAKSNSNANLTMLFENLTSITDLMELPSLSQTCIKTGHYQEAIMLYTHTMSLKNKFPDSSIIRDISDSVQNAVGTTMLTGLVKLLCTNLTMTSIKKILQYLVAIPPFSENNNQTSLLIVYLSMRLKFITNEIESYSFDIGNKNDSMLEISVKRQIEVVREHIYMSLTVYDKAFDVSTTDIHIPLRIRPTENQDDSKNDEKDSKDKNKEPENEENKEAEGMNGQTQQTGIETIGEEAHDRETETTKSDDDEKTPSEIKSKNDINNPSLEQETKKNDRDPPTKNINLETTEVNPTNDRNKSIPTNPLMLKFVSDCISVLLKELVNFHEYNKNIINNSVCLQLVYCSFRLNDLNVNYHRLFLNKIAETKLFTNDQLQSAIVKRTELASKYSFA</sequence>
<dbReference type="GeneID" id="64860130"/>